<dbReference type="Gene3D" id="3.30.700.10">
    <property type="entry name" value="Glycoprotein, Type 4 Pilin"/>
    <property type="match status" value="1"/>
</dbReference>
<comment type="caution">
    <text evidence="2">The sequence shown here is derived from an EMBL/GenBank/DDBJ whole genome shotgun (WGS) entry which is preliminary data.</text>
</comment>
<protein>
    <submittedName>
        <fullName evidence="2">Prepilin-type cleavage/methylation domain-containing protein</fullName>
    </submittedName>
</protein>
<proteinExistence type="predicted"/>
<dbReference type="PRINTS" id="PR00813">
    <property type="entry name" value="BCTERIALGSPG"/>
</dbReference>
<dbReference type="GO" id="GO:0015628">
    <property type="term" value="P:protein secretion by the type II secretion system"/>
    <property type="evidence" value="ECO:0007669"/>
    <property type="project" value="InterPro"/>
</dbReference>
<keyword evidence="1" id="KW-0488">Methylation</keyword>
<dbReference type="InterPro" id="IPR000983">
    <property type="entry name" value="Bac_GSPG_pilin"/>
</dbReference>
<dbReference type="EMBL" id="VOWB01000023">
    <property type="protein sequence ID" value="TXE83801.1"/>
    <property type="molecule type" value="Genomic_DNA"/>
</dbReference>
<evidence type="ECO:0000313" key="3">
    <source>
        <dbReference type="Proteomes" id="UP000321310"/>
    </source>
</evidence>
<evidence type="ECO:0000256" key="1">
    <source>
        <dbReference type="ARBA" id="ARBA00022481"/>
    </source>
</evidence>
<organism evidence="2 3">
    <name type="scientific">Campylobacter peloridis</name>
    <dbReference type="NCBI Taxonomy" id="488546"/>
    <lineage>
        <taxon>Bacteria</taxon>
        <taxon>Pseudomonadati</taxon>
        <taxon>Campylobacterota</taxon>
        <taxon>Epsilonproteobacteria</taxon>
        <taxon>Campylobacterales</taxon>
        <taxon>Campylobacteraceae</taxon>
        <taxon>Campylobacter</taxon>
    </lineage>
</organism>
<accession>A0A5C7DZU4</accession>
<gene>
    <name evidence="2" type="ORF">FPD46_01725</name>
</gene>
<dbReference type="SUPFAM" id="SSF54523">
    <property type="entry name" value="Pili subunits"/>
    <property type="match status" value="1"/>
</dbReference>
<reference evidence="2 3" key="1">
    <citation type="submission" date="2019-07" db="EMBL/GenBank/DDBJ databases">
        <title>Rapid identification of Enteric Bacteria from Whole Genome Sequences (WGS) using Average Nucleotide Identity (ANI).</title>
        <authorList>
            <person name="Lane C."/>
        </authorList>
    </citation>
    <scope>NUCLEOTIDE SEQUENCE [LARGE SCALE GENOMIC DNA]</scope>
    <source>
        <strain evidence="2 3">2016D-0250</strain>
    </source>
</reference>
<dbReference type="AlphaFoldDB" id="A0A5C7DZU4"/>
<dbReference type="RefSeq" id="WP_147575061.1">
    <property type="nucleotide sequence ID" value="NZ_VOWB01000023.1"/>
</dbReference>
<name>A0A5C7DZU4_9BACT</name>
<sequence length="190" mass="20964">MKKAFTIMELVFVVIMLGILAAIALPKLSASKDEANSAQALGNLKIFINDVSTYVIKNESLSSTALMSNVANVKNEDLSNLQNATKELDFSVGNDEQCFKVLFVDKESVLLLALSNDNTQKNKIENIANLKNQLLKEPANQSFKNQLDEALKFLSQSEFKSTSKSKSCQNLVQSKAFKDLASRVYFLSGN</sequence>
<dbReference type="Proteomes" id="UP000321310">
    <property type="component" value="Unassembled WGS sequence"/>
</dbReference>
<dbReference type="GO" id="GO:0015627">
    <property type="term" value="C:type II protein secretion system complex"/>
    <property type="evidence" value="ECO:0007669"/>
    <property type="project" value="InterPro"/>
</dbReference>
<dbReference type="InterPro" id="IPR045584">
    <property type="entry name" value="Pilin-like"/>
</dbReference>
<evidence type="ECO:0000313" key="2">
    <source>
        <dbReference type="EMBL" id="TXE83801.1"/>
    </source>
</evidence>